<evidence type="ECO:0000256" key="1">
    <source>
        <dbReference type="SAM" id="MobiDB-lite"/>
    </source>
</evidence>
<feature type="region of interest" description="Disordered" evidence="1">
    <location>
        <begin position="126"/>
        <end position="216"/>
    </location>
</feature>
<name>W1NS90_AMBTC</name>
<evidence type="ECO:0008006" key="4">
    <source>
        <dbReference type="Google" id="ProtNLM"/>
    </source>
</evidence>
<dbReference type="eggNOG" id="ENOG502QSPI">
    <property type="taxonomic scope" value="Eukaryota"/>
</dbReference>
<sequence length="349" mass="38902">MPHFSLDGVILGRGRSDCCCPDRGSVRCVKLHIALRREKLMNELGKSMFIELGFEDMGEEVAEKWSEEEERVFSEVVYSNPASLNRNFWDYLSLALKMRSKKELVSYYFNVFVLRRRAAQNRWDPCIADSDDDEWRDGDEEVFGAEDDDDSVVDDDGDVEDHDDVDYDGDGHVDDDVDGGHVGEDEDDEDGDDDDDDDGHDHAGVDVEDGVGDDDVGAKHVNMMVRLEKKSLTDDGEHPYGGEGKGMADGMDDADVQDDSCMSYEGGHQHGEPMANASQQVVEVRDTNVEMGNFGGMMEPCDEKLWVAGFLNGPKKTIDFLSTNNMIREVFGDEGWDNDGSERDGSSIS</sequence>
<feature type="compositionally biased region" description="Acidic residues" evidence="1">
    <location>
        <begin position="184"/>
        <end position="198"/>
    </location>
</feature>
<keyword evidence="3" id="KW-1185">Reference proteome</keyword>
<accession>W1NS90</accession>
<feature type="compositionally biased region" description="Acidic residues" evidence="1">
    <location>
        <begin position="129"/>
        <end position="168"/>
    </location>
</feature>
<gene>
    <name evidence="2" type="ORF">AMTR_s00110p00084900</name>
</gene>
<dbReference type="HOGENOM" id="CLU_795343_0_0_1"/>
<dbReference type="AlphaFoldDB" id="W1NS90"/>
<dbReference type="PANTHER" id="PTHR46872">
    <property type="entry name" value="DNA BINDING PROTEIN"/>
    <property type="match status" value="1"/>
</dbReference>
<evidence type="ECO:0000313" key="2">
    <source>
        <dbReference type="EMBL" id="ERM99921.1"/>
    </source>
</evidence>
<dbReference type="EMBL" id="KI394965">
    <property type="protein sequence ID" value="ERM99921.1"/>
    <property type="molecule type" value="Genomic_DNA"/>
</dbReference>
<dbReference type="Proteomes" id="UP000017836">
    <property type="component" value="Unassembled WGS sequence"/>
</dbReference>
<feature type="compositionally biased region" description="Acidic residues" evidence="1">
    <location>
        <begin position="206"/>
        <end position="215"/>
    </location>
</feature>
<reference evidence="3" key="1">
    <citation type="journal article" date="2013" name="Science">
        <title>The Amborella genome and the evolution of flowering plants.</title>
        <authorList>
            <consortium name="Amborella Genome Project"/>
        </authorList>
    </citation>
    <scope>NUCLEOTIDE SEQUENCE [LARGE SCALE GENOMIC DNA]</scope>
</reference>
<proteinExistence type="predicted"/>
<dbReference type="Gramene" id="ERM99921">
    <property type="protein sequence ID" value="ERM99921"/>
    <property type="gene ID" value="AMTR_s00110p00084900"/>
</dbReference>
<organism evidence="2 3">
    <name type="scientific">Amborella trichopoda</name>
    <dbReference type="NCBI Taxonomy" id="13333"/>
    <lineage>
        <taxon>Eukaryota</taxon>
        <taxon>Viridiplantae</taxon>
        <taxon>Streptophyta</taxon>
        <taxon>Embryophyta</taxon>
        <taxon>Tracheophyta</taxon>
        <taxon>Spermatophyta</taxon>
        <taxon>Magnoliopsida</taxon>
        <taxon>Amborellales</taxon>
        <taxon>Amborellaceae</taxon>
        <taxon>Amborella</taxon>
    </lineage>
</organism>
<protein>
    <recommendedName>
        <fullName evidence="4">Myb-like domain-containing protein</fullName>
    </recommendedName>
</protein>
<dbReference type="PANTHER" id="PTHR46872:SF10">
    <property type="entry name" value="MYB-LIKE DOMAIN-CONTAINING PROTEIN"/>
    <property type="match status" value="1"/>
</dbReference>
<feature type="compositionally biased region" description="Basic and acidic residues" evidence="1">
    <location>
        <begin position="169"/>
        <end position="183"/>
    </location>
</feature>
<evidence type="ECO:0000313" key="3">
    <source>
        <dbReference type="Proteomes" id="UP000017836"/>
    </source>
</evidence>